<keyword evidence="3" id="KW-1185">Reference proteome</keyword>
<reference evidence="3" key="1">
    <citation type="journal article" date="2019" name="Int. J. Syst. Evol. Microbiol.">
        <title>The Global Catalogue of Microorganisms (GCM) 10K type strain sequencing project: providing services to taxonomists for standard genome sequencing and annotation.</title>
        <authorList>
            <consortium name="The Broad Institute Genomics Platform"/>
            <consortium name="The Broad Institute Genome Sequencing Center for Infectious Disease"/>
            <person name="Wu L."/>
            <person name="Ma J."/>
        </authorList>
    </citation>
    <scope>NUCLEOTIDE SEQUENCE [LARGE SCALE GENOMIC DNA]</scope>
    <source>
        <strain evidence="3">KCTC 52438</strain>
    </source>
</reference>
<dbReference type="EMBL" id="JBHRSZ010000001">
    <property type="protein sequence ID" value="MFC3149643.1"/>
    <property type="molecule type" value="Genomic_DNA"/>
</dbReference>
<protein>
    <recommendedName>
        <fullName evidence="4">Ig-like domain-containing protein</fullName>
    </recommendedName>
</protein>
<name>A0ABV7H6X9_9GAMM</name>
<evidence type="ECO:0000313" key="3">
    <source>
        <dbReference type="Proteomes" id="UP001595476"/>
    </source>
</evidence>
<dbReference type="Proteomes" id="UP001595476">
    <property type="component" value="Unassembled WGS sequence"/>
</dbReference>
<feature type="chain" id="PRO_5045730463" description="Ig-like domain-containing protein" evidence="1">
    <location>
        <begin position="24"/>
        <end position="474"/>
    </location>
</feature>
<gene>
    <name evidence="2" type="ORF">ACFOEK_01230</name>
</gene>
<evidence type="ECO:0000313" key="2">
    <source>
        <dbReference type="EMBL" id="MFC3149643.1"/>
    </source>
</evidence>
<feature type="signal peptide" evidence="1">
    <location>
        <begin position="1"/>
        <end position="23"/>
    </location>
</feature>
<organism evidence="2 3">
    <name type="scientific">Litoribrevibacter euphylliae</name>
    <dbReference type="NCBI Taxonomy" id="1834034"/>
    <lineage>
        <taxon>Bacteria</taxon>
        <taxon>Pseudomonadati</taxon>
        <taxon>Pseudomonadota</taxon>
        <taxon>Gammaproteobacteria</taxon>
        <taxon>Oceanospirillales</taxon>
        <taxon>Oceanospirillaceae</taxon>
        <taxon>Litoribrevibacter</taxon>
    </lineage>
</organism>
<proteinExistence type="predicted"/>
<keyword evidence="1" id="KW-0732">Signal</keyword>
<evidence type="ECO:0000256" key="1">
    <source>
        <dbReference type="SAM" id="SignalP"/>
    </source>
</evidence>
<dbReference type="RefSeq" id="WP_386714956.1">
    <property type="nucleotide sequence ID" value="NZ_JBHRSZ010000001.1"/>
</dbReference>
<comment type="caution">
    <text evidence="2">The sequence shown here is derived from an EMBL/GenBank/DDBJ whole genome shotgun (WGS) entry which is preliminary data.</text>
</comment>
<evidence type="ECO:0008006" key="4">
    <source>
        <dbReference type="Google" id="ProtNLM"/>
    </source>
</evidence>
<sequence>MYSYLSRVTLWATSALFSSIVNSSTVEFTDTFIVGNQQVVDVCMELQGDSPTFPITVDLFAVERDEFVFWYNREEDTPVSDYDAVRVNYQIVFQDLSQECISVDRDAINSNEALVVHVSNIENADYFGEVGVHIDIRREDYSPQVLFDISQDGIPSRNVSKSGGLVSIRATVADVENNSIIFAWDATDNRLIDSDGDELNDTFVFDPSSLDDGVYEVQVGTIQENGLYMNVSKTHIRVSDDLVEDTDLDGASNETEGNAATLTNRVVISGQTVGESQKGVDLGVGFEPFSLQSNYLQIDLQEYESLTGNVIATDDEIDSVISFELSGLNIMGSQANVVIKLDEPMQKGGTLFTYIHDINRSFLTYASLGVPNDRFLTARSVDSECPDMSRLSYRVGVAEGDDCLFISITDGGNNDTDLLVNGHISFVGMLGVAEGIFDNDDDDDVKPKMEPGSFNILTLFALLTLLAYRIKMSK</sequence>
<accession>A0ABV7H6X9</accession>